<keyword evidence="1" id="KW-1133">Transmembrane helix</keyword>
<feature type="transmembrane region" description="Helical" evidence="1">
    <location>
        <begin position="64"/>
        <end position="83"/>
    </location>
</feature>
<organism evidence="2 3">
    <name type="scientific">Rhodococcus jostii</name>
    <dbReference type="NCBI Taxonomy" id="132919"/>
    <lineage>
        <taxon>Bacteria</taxon>
        <taxon>Bacillati</taxon>
        <taxon>Actinomycetota</taxon>
        <taxon>Actinomycetes</taxon>
        <taxon>Mycobacteriales</taxon>
        <taxon>Nocardiaceae</taxon>
        <taxon>Rhodococcus</taxon>
    </lineage>
</organism>
<dbReference type="Gene3D" id="1.20.1250.20">
    <property type="entry name" value="MFS general substrate transporter like domains"/>
    <property type="match status" value="2"/>
</dbReference>
<feature type="transmembrane region" description="Helical" evidence="1">
    <location>
        <begin position="122"/>
        <end position="144"/>
    </location>
</feature>
<feature type="transmembrane region" description="Helical" evidence="1">
    <location>
        <begin position="353"/>
        <end position="376"/>
    </location>
</feature>
<feature type="transmembrane region" description="Helical" evidence="1">
    <location>
        <begin position="229"/>
        <end position="251"/>
    </location>
</feature>
<dbReference type="OrthoDB" id="5317164at2"/>
<dbReference type="InterPro" id="IPR036259">
    <property type="entry name" value="MFS_trans_sf"/>
</dbReference>
<feature type="transmembrane region" description="Helical" evidence="1">
    <location>
        <begin position="26"/>
        <end position="44"/>
    </location>
</feature>
<feature type="transmembrane region" description="Helical" evidence="1">
    <location>
        <begin position="185"/>
        <end position="208"/>
    </location>
</feature>
<name>A0A1H4IJN9_RHOJO</name>
<feature type="transmembrane region" description="Helical" evidence="1">
    <location>
        <begin position="382"/>
        <end position="403"/>
    </location>
</feature>
<feature type="transmembrane region" description="Helical" evidence="1">
    <location>
        <begin position="318"/>
        <end position="341"/>
    </location>
</feature>
<keyword evidence="1" id="KW-0812">Transmembrane</keyword>
<dbReference type="RefSeq" id="WP_143048768.1">
    <property type="nucleotide sequence ID" value="NZ_FNTL01000002.1"/>
</dbReference>
<reference evidence="3" key="1">
    <citation type="submission" date="2016-10" db="EMBL/GenBank/DDBJ databases">
        <authorList>
            <person name="Varghese N."/>
        </authorList>
    </citation>
    <scope>NUCLEOTIDE SEQUENCE [LARGE SCALE GENOMIC DNA]</scope>
    <source>
        <strain evidence="3">DSM 44719</strain>
    </source>
</reference>
<gene>
    <name evidence="2" type="ORF">SAMN04490220_0111</name>
</gene>
<dbReference type="Pfam" id="PF07690">
    <property type="entry name" value="MFS_1"/>
    <property type="match status" value="1"/>
</dbReference>
<dbReference type="Proteomes" id="UP000183407">
    <property type="component" value="Unassembled WGS sequence"/>
</dbReference>
<evidence type="ECO:0000313" key="2">
    <source>
        <dbReference type="EMBL" id="SEB34257.1"/>
    </source>
</evidence>
<dbReference type="EMBL" id="FNTL01000002">
    <property type="protein sequence ID" value="SEB34257.1"/>
    <property type="molecule type" value="Genomic_DNA"/>
</dbReference>
<dbReference type="PANTHER" id="PTHR23523:SF2">
    <property type="entry name" value="2-NITROIMIDAZOLE TRANSPORTER"/>
    <property type="match status" value="1"/>
</dbReference>
<dbReference type="GO" id="GO:0022857">
    <property type="term" value="F:transmembrane transporter activity"/>
    <property type="evidence" value="ECO:0007669"/>
    <property type="project" value="InterPro"/>
</dbReference>
<protein>
    <submittedName>
        <fullName evidence="2">MFS transporter, CP family, cyanate transporter</fullName>
    </submittedName>
</protein>
<sequence length="425" mass="43861">MFGENISGSSELTTELQLGQRRVVTLRWRAPLLMVAVISASIAVRPPITVIGPLAETVHASTGLSSTAIGVLTTLPLVVFMLVSAQVSRVARQLGMEVAMAVGFAFVLGGSVIRWVPSIPLMYLGTAVVAIGLTMPNVLLPGIIRRDFQARIGPMTSLYIALTAGGSGVASFLALPLAIDLGWGWRATIASTGVLAAFAAITWSLVGGERHEPAAEILTQTEVWRSRTAWWVALFFSTQTLIFYCVVAWLVPVLTAKGLTPTASGAFLGGFSIVGIGSSLLAPILAARQPSQSTAAAAFGVIQVVGALGMLVSTGLAAGVFALVLGVGAAGGFAVAFALFGLRAPNHFVSSELAGMAQTVGYGVAAVGPLLFGFLHDLFGNWNVLLGAFVLLAVFAVALGVLAGRPLFVSAGSPLGNHLDEMHVS</sequence>
<feature type="transmembrane region" description="Helical" evidence="1">
    <location>
        <begin position="95"/>
        <end position="116"/>
    </location>
</feature>
<dbReference type="PANTHER" id="PTHR23523">
    <property type="match status" value="1"/>
</dbReference>
<dbReference type="InterPro" id="IPR011701">
    <property type="entry name" value="MFS"/>
</dbReference>
<dbReference type="InterPro" id="IPR052524">
    <property type="entry name" value="MFS_Cyanate_Porter"/>
</dbReference>
<evidence type="ECO:0000256" key="1">
    <source>
        <dbReference type="SAM" id="Phobius"/>
    </source>
</evidence>
<evidence type="ECO:0000313" key="3">
    <source>
        <dbReference type="Proteomes" id="UP000183407"/>
    </source>
</evidence>
<dbReference type="SUPFAM" id="SSF103473">
    <property type="entry name" value="MFS general substrate transporter"/>
    <property type="match status" value="1"/>
</dbReference>
<feature type="transmembrane region" description="Helical" evidence="1">
    <location>
        <begin position="263"/>
        <end position="287"/>
    </location>
</feature>
<dbReference type="AlphaFoldDB" id="A0A1H4IJN9"/>
<feature type="transmembrane region" description="Helical" evidence="1">
    <location>
        <begin position="156"/>
        <end position="179"/>
    </location>
</feature>
<proteinExistence type="predicted"/>
<keyword evidence="1" id="KW-0472">Membrane</keyword>
<accession>A0A1H4IJN9</accession>